<keyword evidence="7" id="KW-1185">Reference proteome</keyword>
<evidence type="ECO:0000259" key="5">
    <source>
        <dbReference type="PROSITE" id="PS50977"/>
    </source>
</evidence>
<dbReference type="InterPro" id="IPR009057">
    <property type="entry name" value="Homeodomain-like_sf"/>
</dbReference>
<evidence type="ECO:0000313" key="6">
    <source>
        <dbReference type="EMBL" id="MFF3572612.1"/>
    </source>
</evidence>
<feature type="DNA-binding region" description="H-T-H motif" evidence="4">
    <location>
        <begin position="38"/>
        <end position="57"/>
    </location>
</feature>
<dbReference type="InterPro" id="IPR041347">
    <property type="entry name" value="MftR_C"/>
</dbReference>
<sequence length="207" mass="21804">MTSQGPPGLRERKKQATRAALSQAAWSLMLEQGLKAVSPESVAEIVGVSGRTFRNYFFSVEEAIVEASVRHVGSMADALRARPTHESAWDALAAVLPDLVATMVSSRADVAMLLRAGRDNPSILAAHLTSIDRIARELTQAVADRMGTDPEQDLSTRLLAAAAGVTVRTSLEVWSAGDGSTDLSDVVRAGLAQLRAGVPRGGIAMTG</sequence>
<keyword evidence="1" id="KW-0805">Transcription regulation</keyword>
<dbReference type="InterPro" id="IPR050109">
    <property type="entry name" value="HTH-type_TetR-like_transc_reg"/>
</dbReference>
<accession>A0ABW6S8J7</accession>
<dbReference type="RefSeq" id="WP_040831471.1">
    <property type="nucleotide sequence ID" value="NZ_JBIAQY010000014.1"/>
</dbReference>
<organism evidence="6 7">
    <name type="scientific">Nocardia jiangxiensis</name>
    <dbReference type="NCBI Taxonomy" id="282685"/>
    <lineage>
        <taxon>Bacteria</taxon>
        <taxon>Bacillati</taxon>
        <taxon>Actinomycetota</taxon>
        <taxon>Actinomycetes</taxon>
        <taxon>Mycobacteriales</taxon>
        <taxon>Nocardiaceae</taxon>
        <taxon>Nocardia</taxon>
    </lineage>
</organism>
<dbReference type="Pfam" id="PF17754">
    <property type="entry name" value="TetR_C_14"/>
    <property type="match status" value="1"/>
</dbReference>
<keyword evidence="2 4" id="KW-0238">DNA-binding</keyword>
<gene>
    <name evidence="6" type="ORF">ACFYXQ_33075</name>
</gene>
<evidence type="ECO:0000256" key="3">
    <source>
        <dbReference type="ARBA" id="ARBA00023163"/>
    </source>
</evidence>
<dbReference type="Proteomes" id="UP001601992">
    <property type="component" value="Unassembled WGS sequence"/>
</dbReference>
<dbReference type="PANTHER" id="PTHR30055">
    <property type="entry name" value="HTH-TYPE TRANSCRIPTIONAL REGULATOR RUTR"/>
    <property type="match status" value="1"/>
</dbReference>
<reference evidence="6 7" key="1">
    <citation type="submission" date="2024-10" db="EMBL/GenBank/DDBJ databases">
        <title>The Natural Products Discovery Center: Release of the First 8490 Sequenced Strains for Exploring Actinobacteria Biosynthetic Diversity.</title>
        <authorList>
            <person name="Kalkreuter E."/>
            <person name="Kautsar S.A."/>
            <person name="Yang D."/>
            <person name="Bader C.D."/>
            <person name="Teijaro C.N."/>
            <person name="Fluegel L."/>
            <person name="Davis C.M."/>
            <person name="Simpson J.R."/>
            <person name="Lauterbach L."/>
            <person name="Steele A.D."/>
            <person name="Gui C."/>
            <person name="Meng S."/>
            <person name="Li G."/>
            <person name="Viehrig K."/>
            <person name="Ye F."/>
            <person name="Su P."/>
            <person name="Kiefer A.F."/>
            <person name="Nichols A."/>
            <person name="Cepeda A.J."/>
            <person name="Yan W."/>
            <person name="Fan B."/>
            <person name="Jiang Y."/>
            <person name="Adhikari A."/>
            <person name="Zheng C.-J."/>
            <person name="Schuster L."/>
            <person name="Cowan T.M."/>
            <person name="Smanski M.J."/>
            <person name="Chevrette M.G."/>
            <person name="De Carvalho L.P.S."/>
            <person name="Shen B."/>
        </authorList>
    </citation>
    <scope>NUCLEOTIDE SEQUENCE [LARGE SCALE GENOMIC DNA]</scope>
    <source>
        <strain evidence="6 7">NPDC002593</strain>
    </source>
</reference>
<dbReference type="Gene3D" id="1.10.357.10">
    <property type="entry name" value="Tetracycline Repressor, domain 2"/>
    <property type="match status" value="1"/>
</dbReference>
<keyword evidence="3" id="KW-0804">Transcription</keyword>
<proteinExistence type="predicted"/>
<dbReference type="PANTHER" id="PTHR30055:SF238">
    <property type="entry name" value="MYCOFACTOCIN BIOSYNTHESIS TRANSCRIPTIONAL REGULATOR MFTR-RELATED"/>
    <property type="match status" value="1"/>
</dbReference>
<comment type="caution">
    <text evidence="6">The sequence shown here is derived from an EMBL/GenBank/DDBJ whole genome shotgun (WGS) entry which is preliminary data.</text>
</comment>
<name>A0ABW6S8J7_9NOCA</name>
<dbReference type="EMBL" id="JBIAQY010000014">
    <property type="protein sequence ID" value="MFF3572612.1"/>
    <property type="molecule type" value="Genomic_DNA"/>
</dbReference>
<evidence type="ECO:0000313" key="7">
    <source>
        <dbReference type="Proteomes" id="UP001601992"/>
    </source>
</evidence>
<protein>
    <submittedName>
        <fullName evidence="6">TetR/AcrR family transcriptional regulator</fullName>
    </submittedName>
</protein>
<feature type="domain" description="HTH tetR-type" evidence="5">
    <location>
        <begin position="15"/>
        <end position="75"/>
    </location>
</feature>
<evidence type="ECO:0000256" key="4">
    <source>
        <dbReference type="PROSITE-ProRule" id="PRU00335"/>
    </source>
</evidence>
<dbReference type="Gene3D" id="1.10.10.60">
    <property type="entry name" value="Homeodomain-like"/>
    <property type="match status" value="1"/>
</dbReference>
<evidence type="ECO:0000256" key="2">
    <source>
        <dbReference type="ARBA" id="ARBA00023125"/>
    </source>
</evidence>
<dbReference type="SUPFAM" id="SSF46689">
    <property type="entry name" value="Homeodomain-like"/>
    <property type="match status" value="1"/>
</dbReference>
<dbReference type="InterPro" id="IPR001647">
    <property type="entry name" value="HTH_TetR"/>
</dbReference>
<dbReference type="PROSITE" id="PS50977">
    <property type="entry name" value="HTH_TETR_2"/>
    <property type="match status" value="1"/>
</dbReference>
<evidence type="ECO:0000256" key="1">
    <source>
        <dbReference type="ARBA" id="ARBA00023015"/>
    </source>
</evidence>